<dbReference type="Proteomes" id="UP001168575">
    <property type="component" value="Unassembled WGS sequence"/>
</dbReference>
<dbReference type="AlphaFoldDB" id="A0AA43RG54"/>
<name>A0AA43RG54_9ACTN</name>
<dbReference type="InterPro" id="IPR051920">
    <property type="entry name" value="MPT_Adenylyltrnsfr/MoaC-Rel"/>
</dbReference>
<comment type="pathway">
    <text evidence="1">Cofactor biosynthesis; molybdopterin biosynthesis.</text>
</comment>
<evidence type="ECO:0000313" key="5">
    <source>
        <dbReference type="Proteomes" id="UP001168575"/>
    </source>
</evidence>
<dbReference type="GO" id="GO:0006777">
    <property type="term" value="P:Mo-molybdopterin cofactor biosynthetic process"/>
    <property type="evidence" value="ECO:0007669"/>
    <property type="project" value="UniProtKB-KW"/>
</dbReference>
<keyword evidence="5" id="KW-1185">Reference proteome</keyword>
<dbReference type="PANTHER" id="PTHR43764">
    <property type="entry name" value="MOLYBDENUM COFACTOR BIOSYNTHESIS"/>
    <property type="match status" value="1"/>
</dbReference>
<dbReference type="CDD" id="cd00886">
    <property type="entry name" value="MogA_MoaB"/>
    <property type="match status" value="1"/>
</dbReference>
<protein>
    <submittedName>
        <fullName evidence="4">MogA/MoaB family molybdenum cofactor biosynthesis protein</fullName>
    </submittedName>
</protein>
<accession>A0AA43RG54</accession>
<gene>
    <name evidence="4" type="ORF">Q3982_00910</name>
</gene>
<evidence type="ECO:0000259" key="3">
    <source>
        <dbReference type="SMART" id="SM00852"/>
    </source>
</evidence>
<dbReference type="InterPro" id="IPR001453">
    <property type="entry name" value="MoaB/Mog_dom"/>
</dbReference>
<dbReference type="PANTHER" id="PTHR43764:SF1">
    <property type="entry name" value="MOLYBDOPTERIN MOLYBDOTRANSFERASE"/>
    <property type="match status" value="1"/>
</dbReference>
<organism evidence="4 5">
    <name type="scientific">Phoenicibacter congonensis</name>
    <dbReference type="NCBI Taxonomy" id="1944646"/>
    <lineage>
        <taxon>Bacteria</taxon>
        <taxon>Bacillati</taxon>
        <taxon>Actinomycetota</taxon>
        <taxon>Coriobacteriia</taxon>
        <taxon>Eggerthellales</taxon>
        <taxon>Eggerthellaceae</taxon>
        <taxon>Phoenicibacter</taxon>
    </lineage>
</organism>
<dbReference type="Pfam" id="PF00994">
    <property type="entry name" value="MoCF_biosynth"/>
    <property type="match status" value="1"/>
</dbReference>
<dbReference type="SMART" id="SM00852">
    <property type="entry name" value="MoCF_biosynth"/>
    <property type="match status" value="1"/>
</dbReference>
<dbReference type="SUPFAM" id="SSF53218">
    <property type="entry name" value="Molybdenum cofactor biosynthesis proteins"/>
    <property type="match status" value="1"/>
</dbReference>
<comment type="caution">
    <text evidence="4">The sequence shown here is derived from an EMBL/GenBank/DDBJ whole genome shotgun (WGS) entry which is preliminary data.</text>
</comment>
<sequence>MRFSVITCSDTRSALEDTAGFALQELIKEQGWEVASYTIVKDDIDAISDAILDAVDEVEADIVLTCGGTGLSPRDVTPEATAMVCDRNVPGIAEAMRAYSLKITPHGMLSRAVCMQRGKAIVINFPGSKKAAIENWECVVPALAHAVKMANGGGH</sequence>
<dbReference type="InterPro" id="IPR036425">
    <property type="entry name" value="MoaB/Mog-like_dom_sf"/>
</dbReference>
<evidence type="ECO:0000256" key="1">
    <source>
        <dbReference type="ARBA" id="ARBA00005046"/>
    </source>
</evidence>
<dbReference type="EMBL" id="JAUMVS010000006">
    <property type="protein sequence ID" value="MDO4841224.1"/>
    <property type="molecule type" value="Genomic_DNA"/>
</dbReference>
<dbReference type="NCBIfam" id="TIGR00177">
    <property type="entry name" value="molyb_syn"/>
    <property type="match status" value="1"/>
</dbReference>
<evidence type="ECO:0000313" key="4">
    <source>
        <dbReference type="EMBL" id="MDO4841224.1"/>
    </source>
</evidence>
<evidence type="ECO:0000256" key="2">
    <source>
        <dbReference type="ARBA" id="ARBA00023150"/>
    </source>
</evidence>
<feature type="domain" description="MoaB/Mog" evidence="3">
    <location>
        <begin position="4"/>
        <end position="146"/>
    </location>
</feature>
<dbReference type="Gene3D" id="3.40.980.10">
    <property type="entry name" value="MoaB/Mog-like domain"/>
    <property type="match status" value="1"/>
</dbReference>
<proteinExistence type="predicted"/>
<keyword evidence="2" id="KW-0501">Molybdenum cofactor biosynthesis</keyword>
<reference evidence="4" key="1">
    <citation type="submission" date="2023-07" db="EMBL/GenBank/DDBJ databases">
        <title>Between Cages and Wild: Unraveling the Impact of Captivity on Animal Microbiomes and Antimicrobial Resistance.</title>
        <authorList>
            <person name="Schmartz G.P."/>
            <person name="Rehner J."/>
            <person name="Schuff M.J."/>
            <person name="Becker S.L."/>
            <person name="Kravczyk M."/>
            <person name="Gurevich A."/>
            <person name="Francke R."/>
            <person name="Mueller R."/>
            <person name="Keller V."/>
            <person name="Keller A."/>
        </authorList>
    </citation>
    <scope>NUCLEOTIDE SEQUENCE</scope>
    <source>
        <strain evidence="4">S12M_St_49</strain>
    </source>
</reference>